<evidence type="ECO:0000259" key="1">
    <source>
        <dbReference type="SMART" id="SM00245"/>
    </source>
</evidence>
<keyword evidence="3" id="KW-1185">Reference proteome</keyword>
<feature type="domain" description="Tail specific protease" evidence="1">
    <location>
        <begin position="137"/>
        <end position="333"/>
    </location>
</feature>
<dbReference type="CDD" id="cd07563">
    <property type="entry name" value="Peptidase_S41_IRBP"/>
    <property type="match status" value="1"/>
</dbReference>
<dbReference type="PANTHER" id="PTHR11261:SF3">
    <property type="entry name" value="RETINOL-BINDING PROTEIN 3"/>
    <property type="match status" value="1"/>
</dbReference>
<dbReference type="InterPro" id="IPR005151">
    <property type="entry name" value="Tail-specific_protease"/>
</dbReference>
<dbReference type="EMBL" id="CP036434">
    <property type="protein sequence ID" value="QDV05668.1"/>
    <property type="molecule type" value="Genomic_DNA"/>
</dbReference>
<gene>
    <name evidence="2" type="ORF">Poly30_11670</name>
</gene>
<dbReference type="InterPro" id="IPR029045">
    <property type="entry name" value="ClpP/crotonase-like_dom_sf"/>
</dbReference>
<dbReference type="Gene3D" id="3.30.750.44">
    <property type="match status" value="1"/>
</dbReference>
<protein>
    <submittedName>
        <fullName evidence="2">Peptidase family S41</fullName>
    </submittedName>
</protein>
<reference evidence="2 3" key="1">
    <citation type="submission" date="2019-02" db="EMBL/GenBank/DDBJ databases">
        <title>Deep-cultivation of Planctomycetes and their phenomic and genomic characterization uncovers novel biology.</title>
        <authorList>
            <person name="Wiegand S."/>
            <person name="Jogler M."/>
            <person name="Boedeker C."/>
            <person name="Pinto D."/>
            <person name="Vollmers J."/>
            <person name="Rivas-Marin E."/>
            <person name="Kohn T."/>
            <person name="Peeters S.H."/>
            <person name="Heuer A."/>
            <person name="Rast P."/>
            <person name="Oberbeckmann S."/>
            <person name="Bunk B."/>
            <person name="Jeske O."/>
            <person name="Meyerdierks A."/>
            <person name="Storesund J.E."/>
            <person name="Kallscheuer N."/>
            <person name="Luecker S."/>
            <person name="Lage O.M."/>
            <person name="Pohl T."/>
            <person name="Merkel B.J."/>
            <person name="Hornburger P."/>
            <person name="Mueller R.-W."/>
            <person name="Bruemmer F."/>
            <person name="Labrenz M."/>
            <person name="Spormann A.M."/>
            <person name="Op den Camp H."/>
            <person name="Overmann J."/>
            <person name="Amann R."/>
            <person name="Jetten M.S.M."/>
            <person name="Mascher T."/>
            <person name="Medema M.H."/>
            <person name="Devos D.P."/>
            <person name="Kaster A.-K."/>
            <person name="Ovreas L."/>
            <person name="Rohde M."/>
            <person name="Galperin M.Y."/>
            <person name="Jogler C."/>
        </authorList>
    </citation>
    <scope>NUCLEOTIDE SEQUENCE [LARGE SCALE GENOMIC DNA]</scope>
    <source>
        <strain evidence="2 3">Poly30</strain>
    </source>
</reference>
<dbReference type="GO" id="GO:0008236">
    <property type="term" value="F:serine-type peptidase activity"/>
    <property type="evidence" value="ECO:0007669"/>
    <property type="project" value="InterPro"/>
</dbReference>
<dbReference type="SUPFAM" id="SSF52096">
    <property type="entry name" value="ClpP/crotonase"/>
    <property type="match status" value="1"/>
</dbReference>
<dbReference type="RefSeq" id="WP_419191004.1">
    <property type="nucleotide sequence ID" value="NZ_CP036434.1"/>
</dbReference>
<sequence length="433" mass="47374">MRHLLQSTVLCLTSGSLFGSPFGSLLGSVLAPALCLVGCAGTAAAQSETLTADRRAAVIDRVCTLLEEKYVFPETATKCAKHLRALTLEGAFQGMADREALAARLTEILQEVGNDQHLLVRLRRPVEATPSRHPALPARERFTRREAGRQQNFGFERVERLEGNVGYVDLRYFAAPSDAMATATAAMGFLANSDALIFDLRKNGGGHPGMVHFLSSFLFEEPTHLNSFYYREGDRTEDYWTLPDVPGPKLVEVPVFVLTGPETFSAAEEFSYNLRTQKRGTLVGETTRGGANPGDLFPIDSTLEIFIPIGRAINPITGTNWEGIGVKPHFEAPASSALSMALEMARTAAKDYHTAIEARWVQLEARLAEAEGAKDGKQAVRVLIDALREAHRHRLLDERDIREVATDLASRERSALSAAVASLANDLYPNLIK</sequence>
<organism evidence="2 3">
    <name type="scientific">Saltatorellus ferox</name>
    <dbReference type="NCBI Taxonomy" id="2528018"/>
    <lineage>
        <taxon>Bacteria</taxon>
        <taxon>Pseudomonadati</taxon>
        <taxon>Planctomycetota</taxon>
        <taxon>Planctomycetia</taxon>
        <taxon>Planctomycetia incertae sedis</taxon>
        <taxon>Saltatorellus</taxon>
    </lineage>
</organism>
<dbReference type="AlphaFoldDB" id="A0A518ENK6"/>
<dbReference type="PANTHER" id="PTHR11261">
    <property type="entry name" value="INTERPHOTORECEPTOR RETINOID-BINDING PROTEIN"/>
    <property type="match status" value="1"/>
</dbReference>
<proteinExistence type="predicted"/>
<name>A0A518ENK6_9BACT</name>
<dbReference type="Gene3D" id="3.90.226.10">
    <property type="entry name" value="2-enoyl-CoA Hydratase, Chain A, domain 1"/>
    <property type="match status" value="1"/>
</dbReference>
<evidence type="ECO:0000313" key="3">
    <source>
        <dbReference type="Proteomes" id="UP000320390"/>
    </source>
</evidence>
<dbReference type="Proteomes" id="UP000320390">
    <property type="component" value="Chromosome"/>
</dbReference>
<dbReference type="Pfam" id="PF11918">
    <property type="entry name" value="Peptidase_S41_N"/>
    <property type="match status" value="1"/>
</dbReference>
<evidence type="ECO:0000313" key="2">
    <source>
        <dbReference type="EMBL" id="QDV05668.1"/>
    </source>
</evidence>
<dbReference type="SMART" id="SM00245">
    <property type="entry name" value="TSPc"/>
    <property type="match status" value="1"/>
</dbReference>
<dbReference type="GO" id="GO:0006508">
    <property type="term" value="P:proteolysis"/>
    <property type="evidence" value="ECO:0007669"/>
    <property type="project" value="InterPro"/>
</dbReference>
<dbReference type="Pfam" id="PF03572">
    <property type="entry name" value="Peptidase_S41"/>
    <property type="match status" value="1"/>
</dbReference>
<accession>A0A518ENK6</accession>